<evidence type="ECO:0000256" key="1">
    <source>
        <dbReference type="ARBA" id="ARBA00022676"/>
    </source>
</evidence>
<dbReference type="EMBL" id="LGZN01000061">
    <property type="protein sequence ID" value="KNF65102.1"/>
    <property type="molecule type" value="Genomic_DNA"/>
</dbReference>
<dbReference type="InterPro" id="IPR004629">
    <property type="entry name" value="WecG_TagA_CpsF"/>
</dbReference>
<sequence length="246" mass="28676">MFCHELENKMKSQEFFVETLKNSQLNKTRISFLNPYSYPLISRNKKIIKGFDYWFADGLTLCIVTNLFREKSDIIKRGSFDFSSLAGICFDYLQTHSLSVAIIGGSNDEIHQACEYFSIRYPSLKICFKHHGYIDIDKCDHIINELKKSEVQALIVGMGTPKQEEFILKVEKHIISCKLFLTCGGFISQTASSGDYYHPLIKRLGLRWLQRAVLHKHVRRRLLLNYPCFYFRYICSAILNILYAKK</sequence>
<dbReference type="AlphaFoldDB" id="A0A0B0W0E6"/>
<keyword evidence="2 4" id="KW-0808">Transferase</keyword>
<evidence type="ECO:0000256" key="3">
    <source>
        <dbReference type="SAM" id="Phobius"/>
    </source>
</evidence>
<gene>
    <name evidence="4" type="primary">wfeD</name>
    <name evidence="6" type="ORF">WR15_20455</name>
</gene>
<keyword evidence="3" id="KW-0472">Membrane</keyword>
<reference evidence="4" key="3">
    <citation type="journal article" date="2016" name="PLoS ONE">
        <title>Comparison of O-Antigen Gene Clusters of All O-Serogroups of Escherichia coli and Proposal for Adopting a New Nomenclature for O-Typing.</title>
        <authorList>
            <person name="DebRoy C."/>
            <person name="Fratamico P.M."/>
            <person name="Yan X."/>
            <person name="Baranzoni G."/>
            <person name="Liu Y."/>
            <person name="Needleman D.S."/>
            <person name="Tebbs R."/>
            <person name="O'Connell C.D."/>
            <person name="Allred A."/>
            <person name="Swimley M."/>
            <person name="Mwangi M."/>
            <person name="Kapur V."/>
            <person name="Raygoza Garay J.A."/>
            <person name="Roberts E.L."/>
            <person name="Katani R."/>
        </authorList>
    </citation>
    <scope>NUCLEOTIDE SEQUENCE</scope>
    <source>
        <strain evidence="4">1111-55</strain>
    </source>
</reference>
<reference evidence="5" key="1">
    <citation type="journal article" date="2014" name="DNA Res.">
        <title>A complete view of the genetic diversity of the Escherichia coli O-antigen biosynthesis gene cluster.</title>
        <authorList>
            <person name="Iguchi A."/>
            <person name="Iyoda S."/>
            <person name="Kikuchi T."/>
            <person name="Ogura Y."/>
            <person name="Katsura K."/>
            <person name="Ohnishi M."/>
            <person name="Hayashi T."/>
            <person name="Thomson N.R."/>
        </authorList>
    </citation>
    <scope>NUCLEOTIDE SEQUENCE</scope>
    <source>
        <strain evidence="5">1111-55</strain>
    </source>
</reference>
<name>A0A0B0W0E6_ECOLX</name>
<keyword evidence="3" id="KW-1133">Transmembrane helix</keyword>
<protein>
    <submittedName>
        <fullName evidence="5">Putative glycosyltransferase</fullName>
    </submittedName>
    <submittedName>
        <fullName evidence="4">UDP-Gal:alpha-D-GlcNAc-diphosphoundecaprenol beta-1,4-galactosyltransferase</fullName>
    </submittedName>
</protein>
<dbReference type="Proteomes" id="UP000037564">
    <property type="component" value="Unassembled WGS sequence"/>
</dbReference>
<accession>A0A0B0W0E6</accession>
<evidence type="ECO:0000313" key="7">
    <source>
        <dbReference type="Proteomes" id="UP000037564"/>
    </source>
</evidence>
<dbReference type="EMBL" id="KJ755546">
    <property type="protein sequence ID" value="AIG62420.1"/>
    <property type="molecule type" value="Genomic_DNA"/>
</dbReference>
<proteinExistence type="predicted"/>
<evidence type="ECO:0000313" key="6">
    <source>
        <dbReference type="EMBL" id="KNF65102.1"/>
    </source>
</evidence>
<dbReference type="GO" id="GO:0016758">
    <property type="term" value="F:hexosyltransferase activity"/>
    <property type="evidence" value="ECO:0007669"/>
    <property type="project" value="TreeGrafter"/>
</dbReference>
<dbReference type="EMBL" id="AB812059">
    <property type="protein sequence ID" value="BAQ01703.1"/>
    <property type="molecule type" value="Genomic_DNA"/>
</dbReference>
<organism evidence="6 7">
    <name type="scientific">Escherichia coli</name>
    <dbReference type="NCBI Taxonomy" id="562"/>
    <lineage>
        <taxon>Bacteria</taxon>
        <taxon>Pseudomonadati</taxon>
        <taxon>Pseudomonadota</taxon>
        <taxon>Gammaproteobacteria</taxon>
        <taxon>Enterobacterales</taxon>
        <taxon>Enterobacteriaceae</taxon>
        <taxon>Escherichia</taxon>
    </lineage>
</organism>
<dbReference type="CDD" id="cd06533">
    <property type="entry name" value="Glyco_transf_WecG_TagA"/>
    <property type="match status" value="1"/>
</dbReference>
<dbReference type="PATRIC" id="fig|562.7396.peg.4299"/>
<evidence type="ECO:0000313" key="4">
    <source>
        <dbReference type="EMBL" id="AIG62420.1"/>
    </source>
</evidence>
<dbReference type="Pfam" id="PF03808">
    <property type="entry name" value="Glyco_tran_WecG"/>
    <property type="match status" value="1"/>
</dbReference>
<evidence type="ECO:0000313" key="5">
    <source>
        <dbReference type="EMBL" id="BAQ01703.1"/>
    </source>
</evidence>
<reference evidence="6 7" key="2">
    <citation type="submission" date="2015-07" db="EMBL/GenBank/DDBJ databases">
        <title>Genome sequences of 64 non-O157:H7 Shiga toxin-producing Escherichia coli strains.</title>
        <authorList>
            <person name="Gonzalez-Escalona N."/>
            <person name="Toro M."/>
            <person name="Timme R."/>
            <person name="Payne J."/>
        </authorList>
    </citation>
    <scope>NUCLEOTIDE SEQUENCE [LARGE SCALE GENOMIC DNA]</scope>
    <source>
        <strain evidence="6 7">CFSAN026843</strain>
    </source>
</reference>
<keyword evidence="3" id="KW-0812">Transmembrane</keyword>
<feature type="transmembrane region" description="Helical" evidence="3">
    <location>
        <begin position="223"/>
        <end position="243"/>
    </location>
</feature>
<dbReference type="PANTHER" id="PTHR34136:SF1">
    <property type="entry name" value="UDP-N-ACETYL-D-MANNOSAMINURONIC ACID TRANSFERASE"/>
    <property type="match status" value="1"/>
</dbReference>
<evidence type="ECO:0000256" key="2">
    <source>
        <dbReference type="ARBA" id="ARBA00022679"/>
    </source>
</evidence>
<keyword evidence="1 4" id="KW-0328">Glycosyltransferase</keyword>
<dbReference type="PANTHER" id="PTHR34136">
    <property type="match status" value="1"/>
</dbReference>